<dbReference type="InterPro" id="IPR049577">
    <property type="entry name" value="GMPP_N"/>
</dbReference>
<gene>
    <name evidence="10" type="ORF">CEE36_00700</name>
</gene>
<dbReference type="GO" id="GO:0009298">
    <property type="term" value="P:GDP-mannose biosynthetic process"/>
    <property type="evidence" value="ECO:0007669"/>
    <property type="project" value="TreeGrafter"/>
</dbReference>
<dbReference type="Proteomes" id="UP000317778">
    <property type="component" value="Unassembled WGS sequence"/>
</dbReference>
<evidence type="ECO:0000256" key="3">
    <source>
        <dbReference type="ARBA" id="ARBA00022679"/>
    </source>
</evidence>
<accession>A0A532VAR2</accession>
<evidence type="ECO:0000313" key="11">
    <source>
        <dbReference type="Proteomes" id="UP000317778"/>
    </source>
</evidence>
<dbReference type="PANTHER" id="PTHR46390">
    <property type="entry name" value="MANNOSE-1-PHOSPHATE GUANYLYLTRANSFERASE"/>
    <property type="match status" value="1"/>
</dbReference>
<keyword evidence="3 10" id="KW-0808">Transferase</keyword>
<dbReference type="AlphaFoldDB" id="A0A532VAR2"/>
<dbReference type="InterPro" id="IPR029044">
    <property type="entry name" value="Nucleotide-diphossugar_trans"/>
</dbReference>
<evidence type="ECO:0000256" key="2">
    <source>
        <dbReference type="ARBA" id="ARBA00012387"/>
    </source>
</evidence>
<dbReference type="Pfam" id="PF00483">
    <property type="entry name" value="NTP_transferase"/>
    <property type="match status" value="1"/>
</dbReference>
<comment type="similarity">
    <text evidence="1">Belongs to the mannose-6-phosphate isomerase type 2 family.</text>
</comment>
<dbReference type="Gene3D" id="3.90.550.10">
    <property type="entry name" value="Spore Coat Polysaccharide Biosynthesis Protein SpsA, Chain A"/>
    <property type="match status" value="1"/>
</dbReference>
<dbReference type="GO" id="GO:0005525">
    <property type="term" value="F:GTP binding"/>
    <property type="evidence" value="ECO:0007669"/>
    <property type="project" value="UniProtKB-KW"/>
</dbReference>
<dbReference type="EC" id="2.7.7.13" evidence="2"/>
<keyword evidence="5" id="KW-0547">Nucleotide-binding</keyword>
<proteinExistence type="inferred from homology"/>
<evidence type="ECO:0000256" key="6">
    <source>
        <dbReference type="ARBA" id="ARBA00023134"/>
    </source>
</evidence>
<dbReference type="InterPro" id="IPR005835">
    <property type="entry name" value="NTP_transferase_dom"/>
</dbReference>
<comment type="catalytic activity">
    <reaction evidence="7">
        <text>alpha-D-mannose 1-phosphate + GTP + H(+) = GDP-alpha-D-mannose + diphosphate</text>
        <dbReference type="Rhea" id="RHEA:15229"/>
        <dbReference type="ChEBI" id="CHEBI:15378"/>
        <dbReference type="ChEBI" id="CHEBI:33019"/>
        <dbReference type="ChEBI" id="CHEBI:37565"/>
        <dbReference type="ChEBI" id="CHEBI:57527"/>
        <dbReference type="ChEBI" id="CHEBI:58409"/>
        <dbReference type="EC" id="2.7.7.13"/>
    </reaction>
</comment>
<dbReference type="InterPro" id="IPR054566">
    <property type="entry name" value="ManC/GMP-like_b-helix"/>
</dbReference>
<dbReference type="CDD" id="cd02509">
    <property type="entry name" value="GDP-M1P_Guanylyltransferase"/>
    <property type="match status" value="1"/>
</dbReference>
<feature type="domain" description="Nucleotidyl transferase" evidence="8">
    <location>
        <begin position="10"/>
        <end position="276"/>
    </location>
</feature>
<evidence type="ECO:0000256" key="5">
    <source>
        <dbReference type="ARBA" id="ARBA00022741"/>
    </source>
</evidence>
<dbReference type="PANTHER" id="PTHR46390:SF1">
    <property type="entry name" value="MANNOSE-1-PHOSPHATE GUANYLYLTRANSFERASE"/>
    <property type="match status" value="1"/>
</dbReference>
<dbReference type="FunFam" id="3.90.550.10:FF:000046">
    <property type="entry name" value="Mannose-1-phosphate guanylyltransferase (GDP)"/>
    <property type="match status" value="1"/>
</dbReference>
<organism evidence="10 11">
    <name type="scientific">candidate division TA06 bacterium B3_TA06</name>
    <dbReference type="NCBI Taxonomy" id="2012487"/>
    <lineage>
        <taxon>Bacteria</taxon>
        <taxon>Bacteria division TA06</taxon>
    </lineage>
</organism>
<keyword evidence="6" id="KW-0342">GTP-binding</keyword>
<evidence type="ECO:0000313" key="10">
    <source>
        <dbReference type="EMBL" id="TKJ44293.1"/>
    </source>
</evidence>
<evidence type="ECO:0000256" key="7">
    <source>
        <dbReference type="ARBA" id="ARBA00047343"/>
    </source>
</evidence>
<keyword evidence="4 10" id="KW-0548">Nucleotidyltransferase</keyword>
<sequence length="348" mass="39120">MPPKSPAIHAVLLVGGKGERFWPASTPQRPKQFLRIFSDKTMVADTVERIRPLVPMDRMHFVLPHHLVDLLSDEIKGVKHKNIIVEPEGRNTALAIALAARALRHKPDAIMAVLPADHLISPRKTFLADLKTASRLAEKGYLVTFGIPPSRPETGYGYIEIDRNTPLGQRGFKVKRFREKPDKKTANRYVKSGNFFWNSGMFTWKVEAIIEAFCKHHPQIYKALLAKRSREPTKSSYARLEATSVDYAVMEKAENVAVLPARFRWDDVGSWSALERHLPQGLDKNTRIGKLIVLESEGCIVYTPQGEVALLGVRDLVVVKAKDTVLVCAKDRAADVKKLLARRTPLKP</sequence>
<evidence type="ECO:0000256" key="1">
    <source>
        <dbReference type="ARBA" id="ARBA00006115"/>
    </source>
</evidence>
<name>A0A532VAR2_UNCT6</name>
<dbReference type="InterPro" id="IPR051161">
    <property type="entry name" value="Mannose-6P_isomerase_type2"/>
</dbReference>
<evidence type="ECO:0000256" key="4">
    <source>
        <dbReference type="ARBA" id="ARBA00022695"/>
    </source>
</evidence>
<dbReference type="SUPFAM" id="SSF159283">
    <property type="entry name" value="Guanosine diphospho-D-mannose pyrophosphorylase/mannose-6-phosphate isomerase linker domain"/>
    <property type="match status" value="1"/>
</dbReference>
<dbReference type="GO" id="GO:0004475">
    <property type="term" value="F:mannose-1-phosphate guanylyltransferase (GTP) activity"/>
    <property type="evidence" value="ECO:0007669"/>
    <property type="project" value="UniProtKB-EC"/>
</dbReference>
<comment type="caution">
    <text evidence="10">The sequence shown here is derived from an EMBL/GenBank/DDBJ whole genome shotgun (WGS) entry which is preliminary data.</text>
</comment>
<reference evidence="10 11" key="1">
    <citation type="submission" date="2017-06" db="EMBL/GenBank/DDBJ databases">
        <title>Novel microbial phyla capable of carbon fixation and sulfur reduction in deep-sea sediments.</title>
        <authorList>
            <person name="Huang J."/>
            <person name="Baker B."/>
            <person name="Wang Y."/>
        </authorList>
    </citation>
    <scope>NUCLEOTIDE SEQUENCE [LARGE SCALE GENOMIC DNA]</scope>
    <source>
        <strain evidence="10">B3_TA06</strain>
    </source>
</reference>
<evidence type="ECO:0000259" key="9">
    <source>
        <dbReference type="Pfam" id="PF22640"/>
    </source>
</evidence>
<protein>
    <recommendedName>
        <fullName evidence="2">mannose-1-phosphate guanylyltransferase</fullName>
        <ecNumber evidence="2">2.7.7.13</ecNumber>
    </recommendedName>
</protein>
<evidence type="ECO:0000259" key="8">
    <source>
        <dbReference type="Pfam" id="PF00483"/>
    </source>
</evidence>
<feature type="domain" description="MannoseP isomerase/GMP-like beta-helix" evidence="9">
    <location>
        <begin position="289"/>
        <end position="341"/>
    </location>
</feature>
<dbReference type="Pfam" id="PF22640">
    <property type="entry name" value="ManC_GMP_beta-helix"/>
    <property type="match status" value="1"/>
</dbReference>
<dbReference type="EMBL" id="NJBO01000001">
    <property type="protein sequence ID" value="TKJ44293.1"/>
    <property type="molecule type" value="Genomic_DNA"/>
</dbReference>
<dbReference type="SUPFAM" id="SSF53448">
    <property type="entry name" value="Nucleotide-diphospho-sugar transferases"/>
    <property type="match status" value="1"/>
</dbReference>